<gene>
    <name evidence="2" type="ORF">SAMN04488095_2709</name>
</gene>
<evidence type="ECO:0000313" key="2">
    <source>
        <dbReference type="EMBL" id="SFJ38742.1"/>
    </source>
</evidence>
<keyword evidence="1" id="KW-1133">Transmembrane helix</keyword>
<feature type="transmembrane region" description="Helical" evidence="1">
    <location>
        <begin position="303"/>
        <end position="321"/>
    </location>
</feature>
<dbReference type="NCBIfam" id="NF008712">
    <property type="entry name" value="PRK11715.1-1"/>
    <property type="match status" value="1"/>
</dbReference>
<dbReference type="OrthoDB" id="9791851at2"/>
<sequence length="472" mass="51654">MRSTGFRFLVVALLALLMFIPQFFASAIVQDRSFYADQTRRTIGEEWGGPQRLSGPYLTIPVEGDSTRIEQREVTDPETGELRTEQVRVPIRARTTPIILLPEDFVADIDTFTEIRSRGIFEVPVYSASIGMTASFDSARLDDLLRDGEELIWDEATLRLGLTGNRGLRGDTVVEGPDGPLDLEPFATGEETGVEGRTGRLTSPTSFSIDLSLNGAEEISVAPVGRMSEVTMRGDWMDPSFSGAFLPSTRDVTDSGYSASWTVPHLARALPQVQRAENLLTRETLFGTTFIQVNDFYQTAWRAGRHGILFIALTFLTVLLLDRKDRPTHPVQYIFIGVAQSLFVLLMVAYAEQIGFTPAYLLASIATVGLLTFFAWVGLKMGRRTLAIGGLLTALYGTLFVILQSEDLALLFGATLAFGALALTIVLTRNEEWYGAGGPGNGFRRKAQTSVPNVAQAKAASSAISTMSPKED</sequence>
<dbReference type="RefSeq" id="WP_092781649.1">
    <property type="nucleotide sequence ID" value="NZ_FORA01000003.1"/>
</dbReference>
<evidence type="ECO:0000313" key="3">
    <source>
        <dbReference type="Proteomes" id="UP000199110"/>
    </source>
</evidence>
<dbReference type="Proteomes" id="UP000199110">
    <property type="component" value="Unassembled WGS sequence"/>
</dbReference>
<dbReference type="GO" id="GO:0005886">
    <property type="term" value="C:plasma membrane"/>
    <property type="evidence" value="ECO:0007669"/>
    <property type="project" value="TreeGrafter"/>
</dbReference>
<feature type="transmembrane region" description="Helical" evidence="1">
    <location>
        <begin position="333"/>
        <end position="351"/>
    </location>
</feature>
<dbReference type="PANTHER" id="PTHR30092">
    <property type="entry name" value="INNER MEMBRANE PROTEIN CRED"/>
    <property type="match status" value="1"/>
</dbReference>
<feature type="transmembrane region" description="Helical" evidence="1">
    <location>
        <begin position="357"/>
        <end position="379"/>
    </location>
</feature>
<dbReference type="InterPro" id="IPR010364">
    <property type="entry name" value="Uncharacterised_IM_CreD"/>
</dbReference>
<dbReference type="Pfam" id="PF06123">
    <property type="entry name" value="CreD"/>
    <property type="match status" value="1"/>
</dbReference>
<reference evidence="2 3" key="1">
    <citation type="submission" date="2016-10" db="EMBL/GenBank/DDBJ databases">
        <authorList>
            <person name="de Groot N.N."/>
        </authorList>
    </citation>
    <scope>NUCLEOTIDE SEQUENCE [LARGE SCALE GENOMIC DNA]</scope>
    <source>
        <strain evidence="2 3">DSM 19073</strain>
    </source>
</reference>
<keyword evidence="3" id="KW-1185">Reference proteome</keyword>
<dbReference type="PIRSF" id="PIRSF004548">
    <property type="entry name" value="CreD"/>
    <property type="match status" value="1"/>
</dbReference>
<accession>A0A1I3QZ20</accession>
<feature type="transmembrane region" description="Helical" evidence="1">
    <location>
        <begin position="409"/>
        <end position="427"/>
    </location>
</feature>
<dbReference type="EMBL" id="FORA01000003">
    <property type="protein sequence ID" value="SFJ38742.1"/>
    <property type="molecule type" value="Genomic_DNA"/>
</dbReference>
<keyword evidence="1" id="KW-0472">Membrane</keyword>
<keyword evidence="1" id="KW-0812">Transmembrane</keyword>
<feature type="transmembrane region" description="Helical" evidence="1">
    <location>
        <begin position="386"/>
        <end position="403"/>
    </location>
</feature>
<name>A0A1I3QZ20_9RHOB</name>
<dbReference type="PANTHER" id="PTHR30092:SF0">
    <property type="entry name" value="INNER MEMBRANE PROTEIN CRED"/>
    <property type="match status" value="1"/>
</dbReference>
<evidence type="ECO:0000256" key="1">
    <source>
        <dbReference type="SAM" id="Phobius"/>
    </source>
</evidence>
<dbReference type="AlphaFoldDB" id="A0A1I3QZ20"/>
<protein>
    <submittedName>
        <fullName evidence="2">Inner membrane protein</fullName>
    </submittedName>
</protein>
<proteinExistence type="predicted"/>
<organism evidence="2 3">
    <name type="scientific">Jannaschia pohangensis</name>
    <dbReference type="NCBI Taxonomy" id="390807"/>
    <lineage>
        <taxon>Bacteria</taxon>
        <taxon>Pseudomonadati</taxon>
        <taxon>Pseudomonadota</taxon>
        <taxon>Alphaproteobacteria</taxon>
        <taxon>Rhodobacterales</taxon>
        <taxon>Roseobacteraceae</taxon>
        <taxon>Jannaschia</taxon>
    </lineage>
</organism>
<dbReference type="STRING" id="390807.SAMN04488095_2709"/>